<dbReference type="CDD" id="cd22064">
    <property type="entry name" value="WH2_WAS_WASL"/>
    <property type="match status" value="1"/>
</dbReference>
<keyword evidence="2" id="KW-1133">Transmembrane helix</keyword>
<dbReference type="InterPro" id="IPR051661">
    <property type="entry name" value="Actin_filament_regulator"/>
</dbReference>
<dbReference type="PROSITE" id="PS51082">
    <property type="entry name" value="WH2"/>
    <property type="match status" value="1"/>
</dbReference>
<feature type="compositionally biased region" description="Basic residues" evidence="1">
    <location>
        <begin position="371"/>
        <end position="389"/>
    </location>
</feature>
<evidence type="ECO:0000256" key="2">
    <source>
        <dbReference type="SAM" id="Phobius"/>
    </source>
</evidence>
<dbReference type="PANTHER" id="PTHR47102:SF2">
    <property type="entry name" value="PROTEIN BNI1"/>
    <property type="match status" value="1"/>
</dbReference>
<evidence type="ECO:0000259" key="3">
    <source>
        <dbReference type="PROSITE" id="PS51082"/>
    </source>
</evidence>
<reference evidence="4 5" key="1">
    <citation type="journal article" date="2021" name="Elife">
        <title>Chloroplast acquisition without the gene transfer in kleptoplastic sea slugs, Plakobranchus ocellatus.</title>
        <authorList>
            <person name="Maeda T."/>
            <person name="Takahashi S."/>
            <person name="Yoshida T."/>
            <person name="Shimamura S."/>
            <person name="Takaki Y."/>
            <person name="Nagai Y."/>
            <person name="Toyoda A."/>
            <person name="Suzuki Y."/>
            <person name="Arimoto A."/>
            <person name="Ishii H."/>
            <person name="Satoh N."/>
            <person name="Nishiyama T."/>
            <person name="Hasebe M."/>
            <person name="Maruyama T."/>
            <person name="Minagawa J."/>
            <person name="Obokata J."/>
            <person name="Shigenobu S."/>
        </authorList>
    </citation>
    <scope>NUCLEOTIDE SEQUENCE [LARGE SCALE GENOMIC DNA]</scope>
</reference>
<sequence length="490" mass="55727">MASFVEWLEDHIYAPILAAVMLISVMFLVLYCCYRSRSRRRTRGQEYVYKRLEHEAEVAEQMTRERETQQNIVRDTVFMSCQFYLRSHPNYKNMQQLKDLGSRIDKHWFLVMDVRTNKESMLSCMPHNPKMTVPFTHSTCKTMKHLFLLLQHPHVFPTTDFDFSLDQNMVYVFQPVTLRGSLKDVIYQCRYSENWYSKYSQRHKGLPEQSIRIYGKQVLMGLLYLREKGFPPHGNVHAGNIMFDDGICRVAGYENRFLANTSRVYTLVKRKLREDPSAIDTLCFGHLVYEMAFGFELSSAHPEPQQLIGHQFPDVVEILNFIFENESGSYPTLEEIANHSFFDKVVLPELKKYNPVKIHLSEAMKTLLKAVKKGKPLKPPKPSSKRRQSKVSATNEDTSSHQDRTSRPSTSASGANPPAPPNPPLIPGLLSPPPPPPPPPPSGPAPPPPPPAAMPPASSSTPGRTALLGDIRKGAKLKKTKTNDRSAPRI</sequence>
<proteinExistence type="predicted"/>
<evidence type="ECO:0000256" key="1">
    <source>
        <dbReference type="SAM" id="MobiDB-lite"/>
    </source>
</evidence>
<keyword evidence="2" id="KW-0812">Transmembrane</keyword>
<dbReference type="SMART" id="SM00220">
    <property type="entry name" value="S_TKc"/>
    <property type="match status" value="1"/>
</dbReference>
<feature type="compositionally biased region" description="Basic and acidic residues" evidence="1">
    <location>
        <begin position="481"/>
        <end position="490"/>
    </location>
</feature>
<evidence type="ECO:0000313" key="5">
    <source>
        <dbReference type="Proteomes" id="UP000735302"/>
    </source>
</evidence>
<dbReference type="Pfam" id="PF02205">
    <property type="entry name" value="WH2"/>
    <property type="match status" value="1"/>
</dbReference>
<feature type="domain" description="WH2" evidence="3">
    <location>
        <begin position="463"/>
        <end position="480"/>
    </location>
</feature>
<dbReference type="EMBL" id="BLXT01005251">
    <property type="protein sequence ID" value="GFO21200.1"/>
    <property type="molecule type" value="Genomic_DNA"/>
</dbReference>
<protein>
    <submittedName>
        <fullName evidence="4">Slowpoke-binding protein-like</fullName>
    </submittedName>
</protein>
<dbReference type="GO" id="GO:0003779">
    <property type="term" value="F:actin binding"/>
    <property type="evidence" value="ECO:0007669"/>
    <property type="project" value="InterPro"/>
</dbReference>
<gene>
    <name evidence="4" type="ORF">PoB_004770500</name>
</gene>
<dbReference type="Gene3D" id="1.10.510.10">
    <property type="entry name" value="Transferase(Phosphotransferase) domain 1"/>
    <property type="match status" value="1"/>
</dbReference>
<keyword evidence="5" id="KW-1185">Reference proteome</keyword>
<comment type="caution">
    <text evidence="4">The sequence shown here is derived from an EMBL/GenBank/DDBJ whole genome shotgun (WGS) entry which is preliminary data.</text>
</comment>
<dbReference type="Proteomes" id="UP000735302">
    <property type="component" value="Unassembled WGS sequence"/>
</dbReference>
<dbReference type="InterPro" id="IPR003124">
    <property type="entry name" value="WH2_dom"/>
</dbReference>
<feature type="transmembrane region" description="Helical" evidence="2">
    <location>
        <begin position="12"/>
        <end position="34"/>
    </location>
</feature>
<dbReference type="AlphaFoldDB" id="A0AAV4BP09"/>
<accession>A0AAV4BP09</accession>
<evidence type="ECO:0000313" key="4">
    <source>
        <dbReference type="EMBL" id="GFO21200.1"/>
    </source>
</evidence>
<organism evidence="4 5">
    <name type="scientific">Plakobranchus ocellatus</name>
    <dbReference type="NCBI Taxonomy" id="259542"/>
    <lineage>
        <taxon>Eukaryota</taxon>
        <taxon>Metazoa</taxon>
        <taxon>Spiralia</taxon>
        <taxon>Lophotrochozoa</taxon>
        <taxon>Mollusca</taxon>
        <taxon>Gastropoda</taxon>
        <taxon>Heterobranchia</taxon>
        <taxon>Euthyneura</taxon>
        <taxon>Panpulmonata</taxon>
        <taxon>Sacoglossa</taxon>
        <taxon>Placobranchoidea</taxon>
        <taxon>Plakobranchidae</taxon>
        <taxon>Plakobranchus</taxon>
    </lineage>
</organism>
<dbReference type="InterPro" id="IPR000719">
    <property type="entry name" value="Prot_kinase_dom"/>
</dbReference>
<dbReference type="SUPFAM" id="SSF56112">
    <property type="entry name" value="Protein kinase-like (PK-like)"/>
    <property type="match status" value="1"/>
</dbReference>
<feature type="compositionally biased region" description="Pro residues" evidence="1">
    <location>
        <begin position="417"/>
        <end position="454"/>
    </location>
</feature>
<name>A0AAV4BP09_9GAST</name>
<dbReference type="SMART" id="SM00246">
    <property type="entry name" value="WH2"/>
    <property type="match status" value="1"/>
</dbReference>
<dbReference type="PANTHER" id="PTHR47102">
    <property type="entry name" value="PROTEIN BNI1"/>
    <property type="match status" value="1"/>
</dbReference>
<feature type="region of interest" description="Disordered" evidence="1">
    <location>
        <begin position="371"/>
        <end position="490"/>
    </location>
</feature>
<keyword evidence="2" id="KW-0472">Membrane</keyword>
<dbReference type="GO" id="GO:0005524">
    <property type="term" value="F:ATP binding"/>
    <property type="evidence" value="ECO:0007669"/>
    <property type="project" value="InterPro"/>
</dbReference>
<dbReference type="InterPro" id="IPR011009">
    <property type="entry name" value="Kinase-like_dom_sf"/>
</dbReference>
<dbReference type="GO" id="GO:0004672">
    <property type="term" value="F:protein kinase activity"/>
    <property type="evidence" value="ECO:0007669"/>
    <property type="project" value="InterPro"/>
</dbReference>